<organism evidence="2 3">
    <name type="scientific">Arthrobacter oryzae</name>
    <dbReference type="NCBI Taxonomy" id="409290"/>
    <lineage>
        <taxon>Bacteria</taxon>
        <taxon>Bacillati</taxon>
        <taxon>Actinomycetota</taxon>
        <taxon>Actinomycetes</taxon>
        <taxon>Micrococcales</taxon>
        <taxon>Micrococcaceae</taxon>
        <taxon>Arthrobacter</taxon>
    </lineage>
</organism>
<feature type="domain" description="VOC" evidence="1">
    <location>
        <begin position="4"/>
        <end position="124"/>
    </location>
</feature>
<dbReference type="AlphaFoldDB" id="A0A495EWG4"/>
<dbReference type="RefSeq" id="WP_120951275.1">
    <property type="nucleotide sequence ID" value="NZ_RBIR01000002.1"/>
</dbReference>
<evidence type="ECO:0000313" key="2">
    <source>
        <dbReference type="EMBL" id="RKR20676.1"/>
    </source>
</evidence>
<gene>
    <name evidence="2" type="ORF">C8D78_1317</name>
</gene>
<sequence length="145" mass="14822">MAGGVVHFEIPADDEGRARGFYSSAFGWEISSVPEMSYAMIKTTATDATGMPAVTGSINGGMFRREGDLTSPVVTVDVDDIDAALEKITSLGGSTVLPRQAIGTMGWAAYFKDTEGNVVGLWQSAPREGAAGSASGGAAANDIGA</sequence>
<evidence type="ECO:0000313" key="3">
    <source>
        <dbReference type="Proteomes" id="UP000276055"/>
    </source>
</evidence>
<dbReference type="InterPro" id="IPR052164">
    <property type="entry name" value="Anthracycline_SecMetBiosynth"/>
</dbReference>
<accession>A0A495EWG4</accession>
<dbReference type="PROSITE" id="PS51819">
    <property type="entry name" value="VOC"/>
    <property type="match status" value="1"/>
</dbReference>
<dbReference type="Proteomes" id="UP000276055">
    <property type="component" value="Unassembled WGS sequence"/>
</dbReference>
<protein>
    <recommendedName>
        <fullName evidence="1">VOC domain-containing protein</fullName>
    </recommendedName>
</protein>
<comment type="caution">
    <text evidence="2">The sequence shown here is derived from an EMBL/GenBank/DDBJ whole genome shotgun (WGS) entry which is preliminary data.</text>
</comment>
<dbReference type="EMBL" id="RBIR01000002">
    <property type="protein sequence ID" value="RKR20676.1"/>
    <property type="molecule type" value="Genomic_DNA"/>
</dbReference>
<evidence type="ECO:0000259" key="1">
    <source>
        <dbReference type="PROSITE" id="PS51819"/>
    </source>
</evidence>
<dbReference type="InterPro" id="IPR037523">
    <property type="entry name" value="VOC_core"/>
</dbReference>
<dbReference type="SUPFAM" id="SSF54593">
    <property type="entry name" value="Glyoxalase/Bleomycin resistance protein/Dihydroxybiphenyl dioxygenase"/>
    <property type="match status" value="1"/>
</dbReference>
<dbReference type="PANTHER" id="PTHR33993:SF2">
    <property type="entry name" value="VOC DOMAIN-CONTAINING PROTEIN"/>
    <property type="match status" value="1"/>
</dbReference>
<dbReference type="InterPro" id="IPR029068">
    <property type="entry name" value="Glyas_Bleomycin-R_OHBP_Dase"/>
</dbReference>
<dbReference type="Gene3D" id="3.10.180.10">
    <property type="entry name" value="2,3-Dihydroxybiphenyl 1,2-Dioxygenase, domain 1"/>
    <property type="match status" value="1"/>
</dbReference>
<proteinExistence type="predicted"/>
<dbReference type="InterPro" id="IPR053863">
    <property type="entry name" value="Glyoxy/Ble-like_N"/>
</dbReference>
<dbReference type="Pfam" id="PF22677">
    <property type="entry name" value="Ble-like_N"/>
    <property type="match status" value="1"/>
</dbReference>
<dbReference type="PANTHER" id="PTHR33993">
    <property type="entry name" value="GLYOXALASE-RELATED"/>
    <property type="match status" value="1"/>
</dbReference>
<name>A0A495EWG4_9MICC</name>
<dbReference type="OrthoDB" id="9793039at2"/>
<reference evidence="2 3" key="1">
    <citation type="submission" date="2018-10" db="EMBL/GenBank/DDBJ databases">
        <title>Genomic Encyclopedia of Type Strains, Phase IV (KMG-IV): sequencing the most valuable type-strain genomes for metagenomic binning, comparative biology and taxonomic classification.</title>
        <authorList>
            <person name="Goeker M."/>
        </authorList>
    </citation>
    <scope>NUCLEOTIDE SEQUENCE [LARGE SCALE GENOMIC DNA]</scope>
    <source>
        <strain evidence="2 3">DSM 25586</strain>
    </source>
</reference>